<protein>
    <submittedName>
        <fullName evidence="1">Uncharacterized protein</fullName>
    </submittedName>
</protein>
<accession>A0A484M8Y5</accession>
<dbReference type="EMBL" id="OOIL02002808">
    <property type="protein sequence ID" value="VFQ85019.1"/>
    <property type="molecule type" value="Genomic_DNA"/>
</dbReference>
<name>A0A484M8Y5_9ASTE</name>
<gene>
    <name evidence="1" type="ORF">CCAM_LOCUS26795</name>
</gene>
<reference evidence="1 2" key="1">
    <citation type="submission" date="2018-04" db="EMBL/GenBank/DDBJ databases">
        <authorList>
            <person name="Vogel A."/>
        </authorList>
    </citation>
    <scope>NUCLEOTIDE SEQUENCE [LARGE SCALE GENOMIC DNA]</scope>
</reference>
<keyword evidence="2" id="KW-1185">Reference proteome</keyword>
<evidence type="ECO:0000313" key="1">
    <source>
        <dbReference type="EMBL" id="VFQ85019.1"/>
    </source>
</evidence>
<organism evidence="1 2">
    <name type="scientific">Cuscuta campestris</name>
    <dbReference type="NCBI Taxonomy" id="132261"/>
    <lineage>
        <taxon>Eukaryota</taxon>
        <taxon>Viridiplantae</taxon>
        <taxon>Streptophyta</taxon>
        <taxon>Embryophyta</taxon>
        <taxon>Tracheophyta</taxon>
        <taxon>Spermatophyta</taxon>
        <taxon>Magnoliopsida</taxon>
        <taxon>eudicotyledons</taxon>
        <taxon>Gunneridae</taxon>
        <taxon>Pentapetalae</taxon>
        <taxon>asterids</taxon>
        <taxon>lamiids</taxon>
        <taxon>Solanales</taxon>
        <taxon>Convolvulaceae</taxon>
        <taxon>Cuscuteae</taxon>
        <taxon>Cuscuta</taxon>
        <taxon>Cuscuta subgen. Grammica</taxon>
        <taxon>Cuscuta sect. Cleistogrammica</taxon>
    </lineage>
</organism>
<dbReference type="Proteomes" id="UP000595140">
    <property type="component" value="Unassembled WGS sequence"/>
</dbReference>
<evidence type="ECO:0000313" key="2">
    <source>
        <dbReference type="Proteomes" id="UP000595140"/>
    </source>
</evidence>
<proteinExistence type="predicted"/>
<sequence>MACLVSINVCASPPSPNPPIQGLDTTRLDGGKSLFQTKWSTGYYFISLDFRSTVGHWPKKTAQVKHLHKLINFQSFIHVTGRLLMANHWNRGIANMNRENDHCIIRSTTHFPLHISSDSDTGSHCTKMSLSGFWVGPGVEDGWGFVEAIVYRTY</sequence>
<dbReference type="OrthoDB" id="1685715at2759"/>
<dbReference type="AlphaFoldDB" id="A0A484M8Y5"/>